<reference evidence="6 7" key="1">
    <citation type="submission" date="2016-09" db="EMBL/GenBank/DDBJ databases">
        <title>Draft genome sequence for the type strain of Desulfuribacillus alkaliarsenatis AHT28, an obligately anaerobic, sulfidogenic bacterium isolated from Russian soda lake sediments.</title>
        <authorList>
            <person name="Abin C.A."/>
            <person name="Hollibaugh J.T."/>
        </authorList>
    </citation>
    <scope>NUCLEOTIDE SEQUENCE [LARGE SCALE GENOMIC DNA]</scope>
    <source>
        <strain evidence="6 7">AHT28</strain>
    </source>
</reference>
<keyword evidence="1 4" id="KW-0378">Hydrolase</keyword>
<keyword evidence="7" id="KW-1185">Reference proteome</keyword>
<dbReference type="PROSITE" id="PS51635">
    <property type="entry name" value="PNPLA"/>
    <property type="match status" value="1"/>
</dbReference>
<dbReference type="PANTHER" id="PTHR14226:SF76">
    <property type="entry name" value="NTE FAMILY PROTEIN RSSA"/>
    <property type="match status" value="1"/>
</dbReference>
<dbReference type="InterPro" id="IPR050301">
    <property type="entry name" value="NTE"/>
</dbReference>
<protein>
    <submittedName>
        <fullName evidence="6">Esterase</fullName>
    </submittedName>
</protein>
<name>A0A1E5G5U6_9FIRM</name>
<dbReference type="STRING" id="766136.BHF68_02485"/>
<feature type="short sequence motif" description="GXSXG" evidence="4">
    <location>
        <begin position="39"/>
        <end position="43"/>
    </location>
</feature>
<evidence type="ECO:0000256" key="3">
    <source>
        <dbReference type="ARBA" id="ARBA00023098"/>
    </source>
</evidence>
<feature type="active site" description="Proton acceptor" evidence="4">
    <location>
        <position position="153"/>
    </location>
</feature>
<dbReference type="Gene3D" id="3.40.1090.10">
    <property type="entry name" value="Cytosolic phospholipase A2 catalytic domain"/>
    <property type="match status" value="1"/>
</dbReference>
<dbReference type="Pfam" id="PF01734">
    <property type="entry name" value="Patatin"/>
    <property type="match status" value="1"/>
</dbReference>
<sequence>MGGQKLGVALGAGGARGLAHIGVLQALKEMDVKIDCIAGSSIGSMIAAFYGNKMDLRMVGKFLASLNRKHWLDLCVPGLGLVTGDKFKEIVKLLTHNKNIEDLSIPIAIVATDLEKGERVVFLKGPIYQAVRASCSIPGIFVPEKVNGNILVDGGVIDRVPTSVVKDLGADYTIAVDVAPKKSEVKISTMFDVIAQTIDILEAEILKLRLLDADVVIQPKVGHIGIASFDKVEECIESGYIAAYEKEQQIISLLKNKRGDSNEL</sequence>
<dbReference type="PANTHER" id="PTHR14226">
    <property type="entry name" value="NEUROPATHY TARGET ESTERASE/SWISS CHEESE D.MELANOGASTER"/>
    <property type="match status" value="1"/>
</dbReference>
<dbReference type="EMBL" id="MIJE01000001">
    <property type="protein sequence ID" value="OEF98551.1"/>
    <property type="molecule type" value="Genomic_DNA"/>
</dbReference>
<dbReference type="RefSeq" id="WP_069642043.1">
    <property type="nucleotide sequence ID" value="NZ_MIJE01000001.1"/>
</dbReference>
<evidence type="ECO:0000256" key="4">
    <source>
        <dbReference type="PROSITE-ProRule" id="PRU01161"/>
    </source>
</evidence>
<feature type="short sequence motif" description="DGA/G" evidence="4">
    <location>
        <begin position="153"/>
        <end position="155"/>
    </location>
</feature>
<evidence type="ECO:0000313" key="7">
    <source>
        <dbReference type="Proteomes" id="UP000094296"/>
    </source>
</evidence>
<keyword evidence="2 4" id="KW-0442">Lipid degradation</keyword>
<feature type="domain" description="PNPLA" evidence="5">
    <location>
        <begin position="8"/>
        <end position="166"/>
    </location>
</feature>
<accession>A0A1E5G5U6</accession>
<proteinExistence type="predicted"/>
<evidence type="ECO:0000313" key="6">
    <source>
        <dbReference type="EMBL" id="OEF98551.1"/>
    </source>
</evidence>
<organism evidence="6 7">
    <name type="scientific">Desulfuribacillus alkaliarsenatis</name>
    <dbReference type="NCBI Taxonomy" id="766136"/>
    <lineage>
        <taxon>Bacteria</taxon>
        <taxon>Bacillati</taxon>
        <taxon>Bacillota</taxon>
        <taxon>Desulfuribacillia</taxon>
        <taxon>Desulfuribacillales</taxon>
        <taxon>Desulfuribacillaceae</taxon>
        <taxon>Desulfuribacillus</taxon>
    </lineage>
</organism>
<dbReference type="InterPro" id="IPR002641">
    <property type="entry name" value="PNPLA_dom"/>
</dbReference>
<comment type="caution">
    <text evidence="6">The sequence shown here is derived from an EMBL/GenBank/DDBJ whole genome shotgun (WGS) entry which is preliminary data.</text>
</comment>
<dbReference type="CDD" id="cd07205">
    <property type="entry name" value="Pat_PNPLA6_PNPLA7_NTE1_like"/>
    <property type="match status" value="1"/>
</dbReference>
<keyword evidence="3 4" id="KW-0443">Lipid metabolism</keyword>
<evidence type="ECO:0000259" key="5">
    <source>
        <dbReference type="PROSITE" id="PS51635"/>
    </source>
</evidence>
<evidence type="ECO:0000256" key="1">
    <source>
        <dbReference type="ARBA" id="ARBA00022801"/>
    </source>
</evidence>
<dbReference type="AlphaFoldDB" id="A0A1E5G5U6"/>
<evidence type="ECO:0000256" key="2">
    <source>
        <dbReference type="ARBA" id="ARBA00022963"/>
    </source>
</evidence>
<dbReference type="GO" id="GO:0016787">
    <property type="term" value="F:hydrolase activity"/>
    <property type="evidence" value="ECO:0007669"/>
    <property type="project" value="UniProtKB-UniRule"/>
</dbReference>
<dbReference type="SUPFAM" id="SSF52151">
    <property type="entry name" value="FabD/lysophospholipase-like"/>
    <property type="match status" value="1"/>
</dbReference>
<comment type="caution">
    <text evidence="4">Lacks conserved residue(s) required for the propagation of feature annotation.</text>
</comment>
<gene>
    <name evidence="6" type="ORF">BHF68_02485</name>
</gene>
<dbReference type="GO" id="GO:0016042">
    <property type="term" value="P:lipid catabolic process"/>
    <property type="evidence" value="ECO:0007669"/>
    <property type="project" value="UniProtKB-UniRule"/>
</dbReference>
<dbReference type="Proteomes" id="UP000094296">
    <property type="component" value="Unassembled WGS sequence"/>
</dbReference>
<feature type="active site" description="Nucleophile" evidence="4">
    <location>
        <position position="41"/>
    </location>
</feature>
<dbReference type="InterPro" id="IPR016035">
    <property type="entry name" value="Acyl_Trfase/lysoPLipase"/>
</dbReference>